<dbReference type="GO" id="GO:0051225">
    <property type="term" value="P:spindle assembly"/>
    <property type="evidence" value="ECO:0007669"/>
    <property type="project" value="TreeGrafter"/>
</dbReference>
<proteinExistence type="inferred from homology"/>
<evidence type="ECO:0000256" key="1">
    <source>
        <dbReference type="ARBA" id="ARBA00010337"/>
    </source>
</evidence>
<feature type="domain" description="Gamma tubulin complex component C-terminal" evidence="6">
    <location>
        <begin position="558"/>
        <end position="719"/>
    </location>
</feature>
<dbReference type="Pfam" id="PF17681">
    <property type="entry name" value="GCP_N_terminal"/>
    <property type="match status" value="1"/>
</dbReference>
<dbReference type="GO" id="GO:0000922">
    <property type="term" value="C:spindle pole"/>
    <property type="evidence" value="ECO:0007669"/>
    <property type="project" value="InterPro"/>
</dbReference>
<comment type="function">
    <text evidence="5">Component of the gamma-tubulin ring complex (gTuRC) which mediates microtubule nucleation.</text>
</comment>
<dbReference type="InterPro" id="IPR007259">
    <property type="entry name" value="GCP"/>
</dbReference>
<accession>A0AA41RSI7</accession>
<dbReference type="InterPro" id="IPR040457">
    <property type="entry name" value="GCP_C"/>
</dbReference>
<evidence type="ECO:0000256" key="2">
    <source>
        <dbReference type="ARBA" id="ARBA00022490"/>
    </source>
</evidence>
<comment type="caution">
    <text evidence="8">The sequence shown here is derived from an EMBL/GenBank/DDBJ whole genome shotgun (WGS) entry which is preliminary data.</text>
</comment>
<evidence type="ECO:0000256" key="5">
    <source>
        <dbReference type="RuleBase" id="RU363050"/>
    </source>
</evidence>
<organism evidence="8 9">
    <name type="scientific">Papaver nudicaule</name>
    <name type="common">Iceland poppy</name>
    <dbReference type="NCBI Taxonomy" id="74823"/>
    <lineage>
        <taxon>Eukaryota</taxon>
        <taxon>Viridiplantae</taxon>
        <taxon>Streptophyta</taxon>
        <taxon>Embryophyta</taxon>
        <taxon>Tracheophyta</taxon>
        <taxon>Spermatophyta</taxon>
        <taxon>Magnoliopsida</taxon>
        <taxon>Ranunculales</taxon>
        <taxon>Papaveraceae</taxon>
        <taxon>Papaveroideae</taxon>
        <taxon>Papaver</taxon>
    </lineage>
</organism>
<dbReference type="AlphaFoldDB" id="A0AA41RSI7"/>
<dbReference type="GO" id="GO:0051011">
    <property type="term" value="F:microtubule minus-end binding"/>
    <property type="evidence" value="ECO:0007669"/>
    <property type="project" value="TreeGrafter"/>
</dbReference>
<dbReference type="PANTHER" id="PTHR19302">
    <property type="entry name" value="GAMMA TUBULIN COMPLEX PROTEIN"/>
    <property type="match status" value="1"/>
</dbReference>
<dbReference type="Gene3D" id="1.20.120.1900">
    <property type="entry name" value="Gamma-tubulin complex, C-terminal domain"/>
    <property type="match status" value="1"/>
</dbReference>
<dbReference type="InterPro" id="IPR042241">
    <property type="entry name" value="GCP_C_sf"/>
</dbReference>
<keyword evidence="3 5" id="KW-0493">Microtubule</keyword>
<evidence type="ECO:0000313" key="9">
    <source>
        <dbReference type="Proteomes" id="UP001177140"/>
    </source>
</evidence>
<keyword evidence="4 5" id="KW-0206">Cytoskeleton</keyword>
<evidence type="ECO:0000259" key="7">
    <source>
        <dbReference type="Pfam" id="PF17681"/>
    </source>
</evidence>
<sequence>MSSTRSSPTLKAFASSVSAWLKRFRDLALDEEMKVMSSTARTTPSILGLSNALSSVCSGAEYLWHIVQGAIPSVSLDLESLVPAGEMAVHILDHLYKKLNEVCQCKEEAYHMLLYLLVGSVLPYIEGLDSWLYDGTLDDPFEELFFYANNAIAIDHIIQAEFWEKSYLFRSQGRNFGTGMSGTASGNAGEPMVNDNKRMSDRESNLTKKDKTAMDLEVCPLFVKDIAKAIVSAGKSLQLIRHTTREFASPSGIGNDVRDMHRGTNIAGLTLSEIFCVSLVGLIGDGKETLESYMDKKKLPEENGEIEAVSVFSDKLWCKFVIDGMLQKGMISSEFSKDSDCFQGGTEVDIGGKFKDCPLSLLYCPENPVITVCRTFLNDNKESWDELDVSRNYHLPPLNDGSLREAIFGRIDGVPSALKETDFMFGFPFGESDHQRSEDDIRTLGVLYPFPTLLPPFQEDPYISELLPFQRNSTLSSRILNWIQTVKLKDTPLPVVIMQECLIVYIKKQVDYVGKHILLQLMNGWRLMVNLEYYVLYSYLDQVLFFFFFFFPGLLWLGGDLLQQFLIVLFDKLDKGDSWDDEFELNGILQESIRNSADGMLLSAPDSLVVSITKQHVADGDEKNSSFSIASNNLKGHNQLFGIDALDMLSFSYKVSWPLELIANSGAIKKYNQVMGFLLKVKRAKFVLDKARRWMWKDRGTSTVNRTHHWLVEQKLLHLNPGFYSAWIELCEGMASA</sequence>
<gene>
    <name evidence="8" type="ORF">MKW94_012066</name>
</gene>
<name>A0AA41RSI7_PAPNU</name>
<feature type="domain" description="Gamma tubulin complex component protein N-terminal" evidence="7">
    <location>
        <begin position="4"/>
        <end position="171"/>
    </location>
</feature>
<dbReference type="InterPro" id="IPR041470">
    <property type="entry name" value="GCP_N"/>
</dbReference>
<protein>
    <recommendedName>
        <fullName evidence="5">Gamma-tubulin complex component</fullName>
    </recommendedName>
</protein>
<dbReference type="GO" id="GO:0007020">
    <property type="term" value="P:microtubule nucleation"/>
    <property type="evidence" value="ECO:0007669"/>
    <property type="project" value="InterPro"/>
</dbReference>
<evidence type="ECO:0000313" key="8">
    <source>
        <dbReference type="EMBL" id="MCL7026047.1"/>
    </source>
</evidence>
<dbReference type="GO" id="GO:0000930">
    <property type="term" value="C:gamma-tubulin complex"/>
    <property type="evidence" value="ECO:0007669"/>
    <property type="project" value="TreeGrafter"/>
</dbReference>
<dbReference type="GO" id="GO:0031122">
    <property type="term" value="P:cytoplasmic microtubule organization"/>
    <property type="evidence" value="ECO:0007669"/>
    <property type="project" value="TreeGrafter"/>
</dbReference>
<reference evidence="8" key="1">
    <citation type="submission" date="2022-03" db="EMBL/GenBank/DDBJ databases">
        <title>A functionally conserved STORR gene fusion in Papaver species that diverged 16.8 million years ago.</title>
        <authorList>
            <person name="Catania T."/>
        </authorList>
    </citation>
    <scope>NUCLEOTIDE SEQUENCE</scope>
    <source>
        <strain evidence="8">S-191538</strain>
    </source>
</reference>
<comment type="similarity">
    <text evidence="1 5">Belongs to the TUBGCP family.</text>
</comment>
<evidence type="ECO:0000256" key="3">
    <source>
        <dbReference type="ARBA" id="ARBA00022701"/>
    </source>
</evidence>
<dbReference type="Proteomes" id="UP001177140">
    <property type="component" value="Unassembled WGS sequence"/>
</dbReference>
<dbReference type="GO" id="GO:0005874">
    <property type="term" value="C:microtubule"/>
    <property type="evidence" value="ECO:0007669"/>
    <property type="project" value="UniProtKB-KW"/>
</dbReference>
<evidence type="ECO:0000256" key="4">
    <source>
        <dbReference type="ARBA" id="ARBA00023212"/>
    </source>
</evidence>
<dbReference type="GO" id="GO:0000278">
    <property type="term" value="P:mitotic cell cycle"/>
    <property type="evidence" value="ECO:0007669"/>
    <property type="project" value="TreeGrafter"/>
</dbReference>
<dbReference type="GO" id="GO:0043015">
    <property type="term" value="F:gamma-tubulin binding"/>
    <property type="evidence" value="ECO:0007669"/>
    <property type="project" value="InterPro"/>
</dbReference>
<evidence type="ECO:0000259" key="6">
    <source>
        <dbReference type="Pfam" id="PF04130"/>
    </source>
</evidence>
<comment type="subcellular location">
    <subcellularLocation>
        <location evidence="5">Cytoplasm</location>
        <location evidence="5">Cytoskeleton</location>
        <location evidence="5">Microtubule organizing center</location>
    </subcellularLocation>
</comment>
<dbReference type="EMBL" id="JAJJMA010051931">
    <property type="protein sequence ID" value="MCL7026047.1"/>
    <property type="molecule type" value="Genomic_DNA"/>
</dbReference>
<dbReference type="GO" id="GO:0051321">
    <property type="term" value="P:meiotic cell cycle"/>
    <property type="evidence" value="ECO:0007669"/>
    <property type="project" value="TreeGrafter"/>
</dbReference>
<keyword evidence="9" id="KW-1185">Reference proteome</keyword>
<feature type="non-terminal residue" evidence="8">
    <location>
        <position position="1"/>
    </location>
</feature>
<dbReference type="Pfam" id="PF04130">
    <property type="entry name" value="GCP_C_terminal"/>
    <property type="match status" value="1"/>
</dbReference>
<dbReference type="PANTHER" id="PTHR19302:SF33">
    <property type="entry name" value="GAMMA-TUBULIN COMPLEX COMPONENT 5"/>
    <property type="match status" value="1"/>
</dbReference>
<keyword evidence="2 5" id="KW-0963">Cytoplasm</keyword>